<dbReference type="CDD" id="cd11712">
    <property type="entry name" value="GINS_A_psf2"/>
    <property type="match status" value="1"/>
</dbReference>
<feature type="coiled-coil region" evidence="1">
    <location>
        <begin position="200"/>
        <end position="229"/>
    </location>
</feature>
<dbReference type="VEuPathDB" id="PiroplasmaDB:TA18370"/>
<name>Q4UAX9_THEAN</name>
<organism evidence="2 3">
    <name type="scientific">Theileria annulata</name>
    <dbReference type="NCBI Taxonomy" id="5874"/>
    <lineage>
        <taxon>Eukaryota</taxon>
        <taxon>Sar</taxon>
        <taxon>Alveolata</taxon>
        <taxon>Apicomplexa</taxon>
        <taxon>Aconoidasida</taxon>
        <taxon>Piroplasmida</taxon>
        <taxon>Theileriidae</taxon>
        <taxon>Theileria</taxon>
    </lineage>
</organism>
<sequence length="459" mass="53742">MSFNDKNLSMSFNFFKKRKKSKSSKSKELSPLSNLSLSESYLNGSQNSRLTPIKYNLTKRGSVDAFDRDSSDRRVNSIKRGSFRGILNDFGTPASQSSVTQSSTQNDENDLIPIKPFINLELCKPFNYIFWEMEEKSKNGYGIEKCINNVIYNNMKDIYESYCYLIENQCQISNWSTVYLNSYHYLKPINLTNFHYNFNIHTIIQRLDNMEEEKELEELESVIDNVNIAGEIINGPVFIHESLLKSFNNNYELLPSKINNGYEHKKYGIEYDYLHNLINRMLYERALKQLIIIKSNVDIDFINLNLIEVLRYGVRSTATNSPERGALVIYPSKGHSTIVLTLLDYIFIMNSKKLYIPNMKKNEDVYGYISKISGIVEDIRYTRLKKIYSFLENLKMEQKIIKLDHFQFSETYIINQYLSGYCSFDDKNKKTSKLPWKQVDYLLSDLENNLMDSLNYKLI</sequence>
<dbReference type="STRING" id="5874.Q4UAX9"/>
<evidence type="ECO:0000313" key="2">
    <source>
        <dbReference type="EMBL" id="CAI76022.1"/>
    </source>
</evidence>
<dbReference type="Proteomes" id="UP000001950">
    <property type="component" value="Chromosome 3"/>
</dbReference>
<protein>
    <submittedName>
        <fullName evidence="2">Uncharacterized protein</fullName>
    </submittedName>
</protein>
<dbReference type="RefSeq" id="XP_955498.1">
    <property type="nucleotide sequence ID" value="XM_950405.1"/>
</dbReference>
<gene>
    <name evidence="2" type="ORF">TA18370</name>
</gene>
<dbReference type="eggNOG" id="ENOG502SYV6">
    <property type="taxonomic scope" value="Eukaryota"/>
</dbReference>
<evidence type="ECO:0000313" key="3">
    <source>
        <dbReference type="Proteomes" id="UP000001950"/>
    </source>
</evidence>
<dbReference type="AlphaFoldDB" id="Q4UAX9"/>
<dbReference type="EMBL" id="CR940352">
    <property type="protein sequence ID" value="CAI76022.1"/>
    <property type="molecule type" value="Genomic_DNA"/>
</dbReference>
<dbReference type="InterPro" id="IPR036224">
    <property type="entry name" value="GINS_bundle-like_dom_sf"/>
</dbReference>
<keyword evidence="1" id="KW-0175">Coiled coil</keyword>
<reference evidence="2 3" key="1">
    <citation type="journal article" date="2005" name="Science">
        <title>Genome of the host-cell transforming parasite Theileria annulata compared with T. parva.</title>
        <authorList>
            <person name="Pain A."/>
            <person name="Renauld H."/>
            <person name="Berriman M."/>
            <person name="Murphy L."/>
            <person name="Yeats C.A."/>
            <person name="Weir W."/>
            <person name="Kerhornou A."/>
            <person name="Aslett M."/>
            <person name="Bishop R."/>
            <person name="Bouchier C."/>
            <person name="Cochet M."/>
            <person name="Coulson R.M.R."/>
            <person name="Cronin A."/>
            <person name="de Villiers E.P."/>
            <person name="Fraser A."/>
            <person name="Fosker N."/>
            <person name="Gardner M."/>
            <person name="Goble A."/>
            <person name="Griffiths-Jones S."/>
            <person name="Harris D.E."/>
            <person name="Katzer F."/>
            <person name="Larke N."/>
            <person name="Lord A."/>
            <person name="Maser P."/>
            <person name="McKellar S."/>
            <person name="Mooney P."/>
            <person name="Morton F."/>
            <person name="Nene V."/>
            <person name="O'Neil S."/>
            <person name="Price C."/>
            <person name="Quail M.A."/>
            <person name="Rabbinowitsch E."/>
            <person name="Rawlings N.D."/>
            <person name="Rutter S."/>
            <person name="Saunders D."/>
            <person name="Seeger K."/>
            <person name="Shah T."/>
            <person name="Squares R."/>
            <person name="Squares S."/>
            <person name="Tivey A."/>
            <person name="Walker A.R."/>
            <person name="Woodward J."/>
            <person name="Dobbelaere D.A.E."/>
            <person name="Langsley G."/>
            <person name="Rajandream M.A."/>
            <person name="McKeever D."/>
            <person name="Shiels B."/>
            <person name="Tait A."/>
            <person name="Barrell B.G."/>
            <person name="Hall N."/>
        </authorList>
    </citation>
    <scope>NUCLEOTIDE SEQUENCE [LARGE SCALE GENOMIC DNA]</scope>
    <source>
        <strain evidence="3">Ankara</strain>
    </source>
</reference>
<evidence type="ECO:0000256" key="1">
    <source>
        <dbReference type="SAM" id="Coils"/>
    </source>
</evidence>
<dbReference type="OMA" id="KHCRTEK"/>
<proteinExistence type="predicted"/>
<dbReference type="SUPFAM" id="SSF158573">
    <property type="entry name" value="GINS helical bundle-like"/>
    <property type="match status" value="1"/>
</dbReference>
<dbReference type="GeneID" id="3865153"/>
<accession>Q4UAX9</accession>
<dbReference type="OrthoDB" id="1938138at2759"/>
<dbReference type="InParanoid" id="Q4UAX9"/>
<dbReference type="KEGG" id="tan:TA18370"/>
<dbReference type="FunCoup" id="Q4UAX9">
    <property type="interactions" value="1"/>
</dbReference>
<keyword evidence="3" id="KW-1185">Reference proteome</keyword>